<dbReference type="OrthoDB" id="6354873at2759"/>
<evidence type="ECO:0000256" key="1">
    <source>
        <dbReference type="ARBA" id="ARBA00004127"/>
    </source>
</evidence>
<evidence type="ECO:0000259" key="8">
    <source>
        <dbReference type="Pfam" id="PF04116"/>
    </source>
</evidence>
<dbReference type="EMBL" id="KN552783">
    <property type="protein sequence ID" value="KHJ90671.1"/>
    <property type="molecule type" value="Genomic_DNA"/>
</dbReference>
<dbReference type="GO" id="GO:0005783">
    <property type="term" value="C:endoplasmic reticulum"/>
    <property type="evidence" value="ECO:0007669"/>
    <property type="project" value="TreeGrafter"/>
</dbReference>
<comment type="subcellular location">
    <subcellularLocation>
        <location evidence="1">Endomembrane system</location>
        <topology evidence="1">Multi-pass membrane protein</topology>
    </subcellularLocation>
</comment>
<dbReference type="AlphaFoldDB" id="A0A0B1T3H9"/>
<dbReference type="Pfam" id="PF04116">
    <property type="entry name" value="FA_hydroxylase"/>
    <property type="match status" value="1"/>
</dbReference>
<keyword evidence="3 7" id="KW-1133">Transmembrane helix</keyword>
<organism evidence="9 10">
    <name type="scientific">Oesophagostomum dentatum</name>
    <name type="common">Nodular worm</name>
    <dbReference type="NCBI Taxonomy" id="61180"/>
    <lineage>
        <taxon>Eukaryota</taxon>
        <taxon>Metazoa</taxon>
        <taxon>Ecdysozoa</taxon>
        <taxon>Nematoda</taxon>
        <taxon>Chromadorea</taxon>
        <taxon>Rhabditida</taxon>
        <taxon>Rhabditina</taxon>
        <taxon>Rhabditomorpha</taxon>
        <taxon>Strongyloidea</taxon>
        <taxon>Strongylidae</taxon>
        <taxon>Oesophagostomum</taxon>
    </lineage>
</organism>
<gene>
    <name evidence="9" type="ORF">OESDEN_09483</name>
</gene>
<keyword evidence="6 7" id="KW-0472">Membrane</keyword>
<dbReference type="Proteomes" id="UP000053660">
    <property type="component" value="Unassembled WGS sequence"/>
</dbReference>
<evidence type="ECO:0000256" key="4">
    <source>
        <dbReference type="ARBA" id="ARBA00023002"/>
    </source>
</evidence>
<feature type="domain" description="Fatty acid hydroxylase" evidence="8">
    <location>
        <begin position="2"/>
        <end position="103"/>
    </location>
</feature>
<sequence>MHHSSEYYNLSTALRQGAIQDVATMSFDLLQATVIPPNIFIVHRYFNLIYQFWLHANAVPYLGVLEYFFNTPSSHRVHHGRNPYCIDKNYGGTLIIWDRLFGTYEPEQKGEEIAYGLVTPVASFNQLWCQFFEFKELGYDKGQMKDENGKEIFPGFWNKVKAALWPPGYFPGVKTKFFFLWRYMEDNTEGIPKIEHPIVPYNPPLTAPLRYYLLAQWLILISCALRFDAGRQYLPWPYFICYLAYLIVFLQIFGYYFDQSRLSVVFDSARLGFVVVAGLFTSDVLSVIYGIVSLAVVYELKSTGNILAVEKQKQ</sequence>
<feature type="transmembrane region" description="Helical" evidence="7">
    <location>
        <begin position="239"/>
        <end position="257"/>
    </location>
</feature>
<keyword evidence="10" id="KW-1185">Reference proteome</keyword>
<protein>
    <submittedName>
        <fullName evidence="9">Fatty acid hydroxylase family protein</fullName>
    </submittedName>
</protein>
<dbReference type="GO" id="GO:0008610">
    <property type="term" value="P:lipid biosynthetic process"/>
    <property type="evidence" value="ECO:0007669"/>
    <property type="project" value="InterPro"/>
</dbReference>
<evidence type="ECO:0000313" key="9">
    <source>
        <dbReference type="EMBL" id="KHJ90671.1"/>
    </source>
</evidence>
<dbReference type="GO" id="GO:0005506">
    <property type="term" value="F:iron ion binding"/>
    <property type="evidence" value="ECO:0007669"/>
    <property type="project" value="InterPro"/>
</dbReference>
<evidence type="ECO:0000256" key="7">
    <source>
        <dbReference type="SAM" id="Phobius"/>
    </source>
</evidence>
<keyword evidence="5" id="KW-0443">Lipid metabolism</keyword>
<evidence type="ECO:0000256" key="6">
    <source>
        <dbReference type="ARBA" id="ARBA00023136"/>
    </source>
</evidence>
<dbReference type="InterPro" id="IPR006694">
    <property type="entry name" value="Fatty_acid_hydroxylase"/>
</dbReference>
<keyword evidence="2 7" id="KW-0812">Transmembrane</keyword>
<dbReference type="PANTHER" id="PTHR21624">
    <property type="entry name" value="STEROL DESATURASE-RELATED PROTEIN"/>
    <property type="match status" value="1"/>
</dbReference>
<reference evidence="9 10" key="1">
    <citation type="submission" date="2014-03" db="EMBL/GenBank/DDBJ databases">
        <title>Draft genome of the hookworm Oesophagostomum dentatum.</title>
        <authorList>
            <person name="Mitreva M."/>
        </authorList>
    </citation>
    <scope>NUCLEOTIDE SEQUENCE [LARGE SCALE GENOMIC DNA]</scope>
    <source>
        <strain evidence="9 10">OD-Hann</strain>
    </source>
</reference>
<dbReference type="InterPro" id="IPR051689">
    <property type="entry name" value="Sterol_desaturase/TMEM195"/>
</dbReference>
<proteinExistence type="predicted"/>
<feature type="transmembrane region" description="Helical" evidence="7">
    <location>
        <begin position="269"/>
        <end position="298"/>
    </location>
</feature>
<evidence type="ECO:0000256" key="5">
    <source>
        <dbReference type="ARBA" id="ARBA00023098"/>
    </source>
</evidence>
<dbReference type="GO" id="GO:0050479">
    <property type="term" value="F:glyceryl-ether monooxygenase activity"/>
    <property type="evidence" value="ECO:0007669"/>
    <property type="project" value="TreeGrafter"/>
</dbReference>
<accession>A0A0B1T3H9</accession>
<dbReference type="PANTHER" id="PTHR21624:SF1">
    <property type="entry name" value="ALKYLGLYCEROL MONOOXYGENASE"/>
    <property type="match status" value="1"/>
</dbReference>
<evidence type="ECO:0000256" key="2">
    <source>
        <dbReference type="ARBA" id="ARBA00022692"/>
    </source>
</evidence>
<evidence type="ECO:0000256" key="3">
    <source>
        <dbReference type="ARBA" id="ARBA00022989"/>
    </source>
</evidence>
<dbReference type="GO" id="GO:0006643">
    <property type="term" value="P:membrane lipid metabolic process"/>
    <property type="evidence" value="ECO:0007669"/>
    <property type="project" value="TreeGrafter"/>
</dbReference>
<evidence type="ECO:0000313" key="10">
    <source>
        <dbReference type="Proteomes" id="UP000053660"/>
    </source>
</evidence>
<name>A0A0B1T3H9_OESDE</name>
<keyword evidence="4" id="KW-0560">Oxidoreductase</keyword>
<dbReference type="GO" id="GO:0016020">
    <property type="term" value="C:membrane"/>
    <property type="evidence" value="ECO:0007669"/>
    <property type="project" value="GOC"/>
</dbReference>